<dbReference type="EMBL" id="BMMH01000035">
    <property type="protein sequence ID" value="GGL44224.1"/>
    <property type="molecule type" value="Genomic_DNA"/>
</dbReference>
<gene>
    <name evidence="1" type="ORF">GCM10011588_68660</name>
</gene>
<evidence type="ECO:0000313" key="1">
    <source>
        <dbReference type="EMBL" id="GGL44224.1"/>
    </source>
</evidence>
<accession>A0A917RXC7</accession>
<organism evidence="1 2">
    <name type="scientific">Nocardia jinanensis</name>
    <dbReference type="NCBI Taxonomy" id="382504"/>
    <lineage>
        <taxon>Bacteria</taxon>
        <taxon>Bacillati</taxon>
        <taxon>Actinomycetota</taxon>
        <taxon>Actinomycetes</taxon>
        <taxon>Mycobacteriales</taxon>
        <taxon>Nocardiaceae</taxon>
        <taxon>Nocardia</taxon>
    </lineage>
</organism>
<sequence length="107" mass="11689">MAIRREGQWLTAERSAHCAYEVAPGRFRITLWPGVRVSARAAVAGLTIAELSARWGRGLWFDTPNTRMAWRMIELQAQTLGLDALDAVLRCQAGEVPADAAALGVRA</sequence>
<evidence type="ECO:0000313" key="2">
    <source>
        <dbReference type="Proteomes" id="UP000638263"/>
    </source>
</evidence>
<keyword evidence="2" id="KW-1185">Reference proteome</keyword>
<protein>
    <submittedName>
        <fullName evidence="1">Uncharacterized protein</fullName>
    </submittedName>
</protein>
<dbReference type="Proteomes" id="UP000638263">
    <property type="component" value="Unassembled WGS sequence"/>
</dbReference>
<reference evidence="1" key="1">
    <citation type="journal article" date="2014" name="Int. J. Syst. Evol. Microbiol.">
        <title>Complete genome sequence of Corynebacterium casei LMG S-19264T (=DSM 44701T), isolated from a smear-ripened cheese.</title>
        <authorList>
            <consortium name="US DOE Joint Genome Institute (JGI-PGF)"/>
            <person name="Walter F."/>
            <person name="Albersmeier A."/>
            <person name="Kalinowski J."/>
            <person name="Ruckert C."/>
        </authorList>
    </citation>
    <scope>NUCLEOTIDE SEQUENCE</scope>
    <source>
        <strain evidence="1">CGMCC 4.3508</strain>
    </source>
</reference>
<name>A0A917RXC7_9NOCA</name>
<comment type="caution">
    <text evidence="1">The sequence shown here is derived from an EMBL/GenBank/DDBJ whole genome shotgun (WGS) entry which is preliminary data.</text>
</comment>
<dbReference type="AlphaFoldDB" id="A0A917RXC7"/>
<proteinExistence type="predicted"/>
<reference evidence="1" key="2">
    <citation type="submission" date="2020-09" db="EMBL/GenBank/DDBJ databases">
        <authorList>
            <person name="Sun Q."/>
            <person name="Zhou Y."/>
        </authorList>
    </citation>
    <scope>NUCLEOTIDE SEQUENCE</scope>
    <source>
        <strain evidence="1">CGMCC 4.3508</strain>
    </source>
</reference>